<evidence type="ECO:0000256" key="3">
    <source>
        <dbReference type="ARBA" id="ARBA00022475"/>
    </source>
</evidence>
<dbReference type="RefSeq" id="WP_311423745.1">
    <property type="nucleotide sequence ID" value="NZ_JAVREH010000020.1"/>
</dbReference>
<feature type="transmembrane region" description="Helical" evidence="7">
    <location>
        <begin position="174"/>
        <end position="197"/>
    </location>
</feature>
<evidence type="ECO:0000256" key="4">
    <source>
        <dbReference type="ARBA" id="ARBA00022692"/>
    </source>
</evidence>
<gene>
    <name evidence="9" type="ORF">RM423_14465</name>
</gene>
<organism evidence="9 10">
    <name type="scientific">Jatrophihabitans lederbergiae</name>
    <dbReference type="NCBI Taxonomy" id="3075547"/>
    <lineage>
        <taxon>Bacteria</taxon>
        <taxon>Bacillati</taxon>
        <taxon>Actinomycetota</taxon>
        <taxon>Actinomycetes</taxon>
        <taxon>Jatrophihabitantales</taxon>
        <taxon>Jatrophihabitantaceae</taxon>
        <taxon>Jatrophihabitans</taxon>
    </lineage>
</organism>
<evidence type="ECO:0000256" key="6">
    <source>
        <dbReference type="ARBA" id="ARBA00023136"/>
    </source>
</evidence>
<keyword evidence="4 7" id="KW-0812">Transmembrane</keyword>
<sequence>MATKTFSYEAIDATGVMSKGRIESESAEAAANALADQRLVPLSVTGAGGALQKEIKIPGLGGRTSLKDLAVLSRQFASMTSSGLTMLRSLSILEDQAAKPKMKTALAQVRADVQGGMPLSIAMSQHPEHFPLLMINMIKAGETGGFLDEALSRIARMYESDANLRAKIKSAMTYPVIVLLFSLLLGTGVIIFIVPVFEKMFKNLGGKLPLPTQIMVTLSHNMYWLLPIILVGSGVGLRAYRRAVRTNYGFRLAMDRFKLKLPVFGTLFTKLAISRWARNLGTLLAVGVPIIQALDIVGGTAGNAVVGEAMSDVRDAVRSGSQMSGQLAKHPMFPNMVVQMLEVGEETGQITEMLDKVADFYDQEVETATDSLTSAMEPLLVVLLGAVIGTMVVCLYLPMFSIYQHIQSN</sequence>
<feature type="domain" description="Type II secretion system protein GspF" evidence="8">
    <location>
        <begin position="276"/>
        <end position="398"/>
    </location>
</feature>
<evidence type="ECO:0000256" key="2">
    <source>
        <dbReference type="ARBA" id="ARBA00005745"/>
    </source>
</evidence>
<keyword evidence="6 7" id="KW-0472">Membrane</keyword>
<accession>A0ABU2JC94</accession>
<protein>
    <submittedName>
        <fullName evidence="9">Type II secretion system F family protein</fullName>
    </submittedName>
</protein>
<evidence type="ECO:0000256" key="5">
    <source>
        <dbReference type="ARBA" id="ARBA00022989"/>
    </source>
</evidence>
<keyword evidence="3" id="KW-1003">Cell membrane</keyword>
<evidence type="ECO:0000259" key="8">
    <source>
        <dbReference type="Pfam" id="PF00482"/>
    </source>
</evidence>
<dbReference type="Gene3D" id="1.20.81.30">
    <property type="entry name" value="Type II secretion system (T2SS), domain F"/>
    <property type="match status" value="2"/>
</dbReference>
<keyword evidence="5 7" id="KW-1133">Transmembrane helix</keyword>
<comment type="subcellular location">
    <subcellularLocation>
        <location evidence="1">Cell membrane</location>
        <topology evidence="1">Multi-pass membrane protein</topology>
    </subcellularLocation>
</comment>
<feature type="transmembrane region" description="Helical" evidence="7">
    <location>
        <begin position="379"/>
        <end position="403"/>
    </location>
</feature>
<proteinExistence type="inferred from homology"/>
<evidence type="ECO:0000256" key="7">
    <source>
        <dbReference type="SAM" id="Phobius"/>
    </source>
</evidence>
<dbReference type="Proteomes" id="UP001183176">
    <property type="component" value="Unassembled WGS sequence"/>
</dbReference>
<dbReference type="PANTHER" id="PTHR30012:SF0">
    <property type="entry name" value="TYPE II SECRETION SYSTEM PROTEIN F-RELATED"/>
    <property type="match status" value="1"/>
</dbReference>
<comment type="similarity">
    <text evidence="2">Belongs to the GSP F family.</text>
</comment>
<dbReference type="PANTHER" id="PTHR30012">
    <property type="entry name" value="GENERAL SECRETION PATHWAY PROTEIN"/>
    <property type="match status" value="1"/>
</dbReference>
<dbReference type="Pfam" id="PF00482">
    <property type="entry name" value="T2SSF"/>
    <property type="match status" value="2"/>
</dbReference>
<dbReference type="EMBL" id="JAVREH010000020">
    <property type="protein sequence ID" value="MDT0262595.1"/>
    <property type="molecule type" value="Genomic_DNA"/>
</dbReference>
<name>A0ABU2JC94_9ACTN</name>
<evidence type="ECO:0000256" key="1">
    <source>
        <dbReference type="ARBA" id="ARBA00004651"/>
    </source>
</evidence>
<feature type="transmembrane region" description="Helical" evidence="7">
    <location>
        <begin position="222"/>
        <end position="240"/>
    </location>
</feature>
<dbReference type="InterPro" id="IPR018076">
    <property type="entry name" value="T2SS_GspF_dom"/>
</dbReference>
<comment type="caution">
    <text evidence="9">The sequence shown here is derived from an EMBL/GenBank/DDBJ whole genome shotgun (WGS) entry which is preliminary data.</text>
</comment>
<dbReference type="InterPro" id="IPR042094">
    <property type="entry name" value="T2SS_GspF_sf"/>
</dbReference>
<evidence type="ECO:0000313" key="9">
    <source>
        <dbReference type="EMBL" id="MDT0262595.1"/>
    </source>
</evidence>
<reference evidence="10" key="1">
    <citation type="submission" date="2023-07" db="EMBL/GenBank/DDBJ databases">
        <title>30 novel species of actinomycetes from the DSMZ collection.</title>
        <authorList>
            <person name="Nouioui I."/>
        </authorList>
    </citation>
    <scope>NUCLEOTIDE SEQUENCE [LARGE SCALE GENOMIC DNA]</scope>
    <source>
        <strain evidence="10">DSM 44399</strain>
    </source>
</reference>
<feature type="domain" description="Type II secretion system protein GspF" evidence="8">
    <location>
        <begin position="73"/>
        <end position="195"/>
    </location>
</feature>
<dbReference type="InterPro" id="IPR003004">
    <property type="entry name" value="GspF/PilC"/>
</dbReference>
<dbReference type="PRINTS" id="PR00812">
    <property type="entry name" value="BCTERIALGSPF"/>
</dbReference>
<keyword evidence="10" id="KW-1185">Reference proteome</keyword>
<evidence type="ECO:0000313" key="10">
    <source>
        <dbReference type="Proteomes" id="UP001183176"/>
    </source>
</evidence>